<dbReference type="CDD" id="cd17574">
    <property type="entry name" value="REC_OmpR"/>
    <property type="match status" value="1"/>
</dbReference>
<dbReference type="SMART" id="SM00448">
    <property type="entry name" value="REC"/>
    <property type="match status" value="1"/>
</dbReference>
<dbReference type="Gene3D" id="3.40.50.2300">
    <property type="match status" value="1"/>
</dbReference>
<reference evidence="10 11" key="1">
    <citation type="submission" date="2018-10" db="EMBL/GenBank/DDBJ databases">
        <title>Robbsia sp. DHC34, isolated from soil.</title>
        <authorList>
            <person name="Gao Z.-H."/>
            <person name="Qiu L.-H."/>
        </authorList>
    </citation>
    <scope>NUCLEOTIDE SEQUENCE [LARGE SCALE GENOMIC DNA]</scope>
    <source>
        <strain evidence="10 11">DHC34</strain>
    </source>
</reference>
<accession>A0A494Y4W2</accession>
<organism evidence="10 11">
    <name type="scientific">Pararobbsia silviterrae</name>
    <dbReference type="NCBI Taxonomy" id="1792498"/>
    <lineage>
        <taxon>Bacteria</taxon>
        <taxon>Pseudomonadati</taxon>
        <taxon>Pseudomonadota</taxon>
        <taxon>Betaproteobacteria</taxon>
        <taxon>Burkholderiales</taxon>
        <taxon>Burkholderiaceae</taxon>
        <taxon>Pararobbsia</taxon>
    </lineage>
</organism>
<evidence type="ECO:0000256" key="3">
    <source>
        <dbReference type="ARBA" id="ARBA00023015"/>
    </source>
</evidence>
<evidence type="ECO:0000256" key="4">
    <source>
        <dbReference type="ARBA" id="ARBA00023125"/>
    </source>
</evidence>
<dbReference type="GO" id="GO:0000156">
    <property type="term" value="F:phosphorelay response regulator activity"/>
    <property type="evidence" value="ECO:0007669"/>
    <property type="project" value="TreeGrafter"/>
</dbReference>
<dbReference type="Pfam" id="PF00072">
    <property type="entry name" value="Response_reg"/>
    <property type="match status" value="1"/>
</dbReference>
<dbReference type="InterPro" id="IPR011006">
    <property type="entry name" value="CheY-like_superfamily"/>
</dbReference>
<dbReference type="EMBL" id="RBZU01000002">
    <property type="protein sequence ID" value="RKP57681.1"/>
    <property type="molecule type" value="Genomic_DNA"/>
</dbReference>
<feature type="domain" description="Response regulatory" evidence="8">
    <location>
        <begin position="6"/>
        <end position="120"/>
    </location>
</feature>
<dbReference type="PROSITE" id="PS51755">
    <property type="entry name" value="OMPR_PHOB"/>
    <property type="match status" value="1"/>
</dbReference>
<evidence type="ECO:0000259" key="8">
    <source>
        <dbReference type="PROSITE" id="PS50110"/>
    </source>
</evidence>
<keyword evidence="4 7" id="KW-0238">DNA-binding</keyword>
<dbReference type="GO" id="GO:0006355">
    <property type="term" value="P:regulation of DNA-templated transcription"/>
    <property type="evidence" value="ECO:0007669"/>
    <property type="project" value="InterPro"/>
</dbReference>
<dbReference type="Gene3D" id="1.10.10.10">
    <property type="entry name" value="Winged helix-like DNA-binding domain superfamily/Winged helix DNA-binding domain"/>
    <property type="match status" value="1"/>
</dbReference>
<dbReference type="PANTHER" id="PTHR48111:SF1">
    <property type="entry name" value="TWO-COMPONENT RESPONSE REGULATOR ORR33"/>
    <property type="match status" value="1"/>
</dbReference>
<dbReference type="SUPFAM" id="SSF46894">
    <property type="entry name" value="C-terminal effector domain of the bipartite response regulators"/>
    <property type="match status" value="1"/>
</dbReference>
<dbReference type="InterPro" id="IPR036388">
    <property type="entry name" value="WH-like_DNA-bd_sf"/>
</dbReference>
<dbReference type="GO" id="GO:0032993">
    <property type="term" value="C:protein-DNA complex"/>
    <property type="evidence" value="ECO:0007669"/>
    <property type="project" value="TreeGrafter"/>
</dbReference>
<keyword evidence="1 6" id="KW-0597">Phosphoprotein</keyword>
<dbReference type="AlphaFoldDB" id="A0A494Y4W2"/>
<dbReference type="Proteomes" id="UP000270342">
    <property type="component" value="Unassembled WGS sequence"/>
</dbReference>
<keyword evidence="3" id="KW-0805">Transcription regulation</keyword>
<evidence type="ECO:0000256" key="5">
    <source>
        <dbReference type="ARBA" id="ARBA00023163"/>
    </source>
</evidence>
<dbReference type="GO" id="GO:0005829">
    <property type="term" value="C:cytosol"/>
    <property type="evidence" value="ECO:0007669"/>
    <property type="project" value="TreeGrafter"/>
</dbReference>
<dbReference type="Pfam" id="PF00486">
    <property type="entry name" value="Trans_reg_C"/>
    <property type="match status" value="1"/>
</dbReference>
<dbReference type="PROSITE" id="PS50110">
    <property type="entry name" value="RESPONSE_REGULATORY"/>
    <property type="match status" value="1"/>
</dbReference>
<dbReference type="GO" id="GO:0000976">
    <property type="term" value="F:transcription cis-regulatory region binding"/>
    <property type="evidence" value="ECO:0007669"/>
    <property type="project" value="TreeGrafter"/>
</dbReference>
<feature type="domain" description="OmpR/PhoB-type" evidence="9">
    <location>
        <begin position="124"/>
        <end position="227"/>
    </location>
</feature>
<evidence type="ECO:0000256" key="7">
    <source>
        <dbReference type="PROSITE-ProRule" id="PRU01091"/>
    </source>
</evidence>
<dbReference type="PANTHER" id="PTHR48111">
    <property type="entry name" value="REGULATOR OF RPOS"/>
    <property type="match status" value="1"/>
</dbReference>
<dbReference type="InterPro" id="IPR039420">
    <property type="entry name" value="WalR-like"/>
</dbReference>
<evidence type="ECO:0000256" key="1">
    <source>
        <dbReference type="ARBA" id="ARBA00022553"/>
    </source>
</evidence>
<dbReference type="InterPro" id="IPR001789">
    <property type="entry name" value="Sig_transdc_resp-reg_receiver"/>
</dbReference>
<dbReference type="InterPro" id="IPR016032">
    <property type="entry name" value="Sig_transdc_resp-reg_C-effctor"/>
</dbReference>
<evidence type="ECO:0000256" key="6">
    <source>
        <dbReference type="PROSITE-ProRule" id="PRU00169"/>
    </source>
</evidence>
<keyword evidence="2" id="KW-0902">Two-component regulatory system</keyword>
<dbReference type="SUPFAM" id="SSF52172">
    <property type="entry name" value="CheY-like"/>
    <property type="match status" value="1"/>
</dbReference>
<dbReference type="OrthoDB" id="8812574at2"/>
<evidence type="ECO:0000259" key="9">
    <source>
        <dbReference type="PROSITE" id="PS51755"/>
    </source>
</evidence>
<comment type="caution">
    <text evidence="10">The sequence shown here is derived from an EMBL/GenBank/DDBJ whole genome shotgun (WGS) entry which is preliminary data.</text>
</comment>
<dbReference type="SMART" id="SM00862">
    <property type="entry name" value="Trans_reg_C"/>
    <property type="match status" value="1"/>
</dbReference>
<evidence type="ECO:0000256" key="2">
    <source>
        <dbReference type="ARBA" id="ARBA00023012"/>
    </source>
</evidence>
<keyword evidence="11" id="KW-1185">Reference proteome</keyword>
<gene>
    <name evidence="10" type="ORF">D7S86_06995</name>
</gene>
<sequence length="232" mass="25208">MDSGLNILVIEDHDLLRAVVVETLSAQGHRVAALESVEAVESHTATDRYDLVVLDLQLPGEDGLSYAQRLRRHQPGIGIIMMTARGLTQEKCAGYESGADIYLTKPVEPDELCAAAQAVGRRVRQATQFAAPCLDRQRMTLTGTDGIAIPLSSLEARMLSALILAPGQRLENWQLVELLGKSVDAYSKAALELHIVRLRKKLGQLGEASAHAHSIQAIRGWGYQLCVPLVLA</sequence>
<protein>
    <submittedName>
        <fullName evidence="10">DNA-binding response regulator</fullName>
    </submittedName>
</protein>
<name>A0A494Y4W2_9BURK</name>
<feature type="DNA-binding region" description="OmpR/PhoB-type" evidence="7">
    <location>
        <begin position="124"/>
        <end position="227"/>
    </location>
</feature>
<proteinExistence type="predicted"/>
<feature type="modified residue" description="4-aspartylphosphate" evidence="6">
    <location>
        <position position="55"/>
    </location>
</feature>
<evidence type="ECO:0000313" key="11">
    <source>
        <dbReference type="Proteomes" id="UP000270342"/>
    </source>
</evidence>
<keyword evidence="5" id="KW-0804">Transcription</keyword>
<evidence type="ECO:0000313" key="10">
    <source>
        <dbReference type="EMBL" id="RKP57681.1"/>
    </source>
</evidence>
<dbReference type="RefSeq" id="WP_121084893.1">
    <property type="nucleotide sequence ID" value="NZ_RBZU01000002.1"/>
</dbReference>
<dbReference type="InterPro" id="IPR001867">
    <property type="entry name" value="OmpR/PhoB-type_DNA-bd"/>
</dbReference>